<comment type="caution">
    <text evidence="1">The sequence shown here is derived from an EMBL/GenBank/DDBJ whole genome shotgun (WGS) entry which is preliminary data.</text>
</comment>
<dbReference type="AlphaFoldDB" id="A0A5S4HBI0"/>
<gene>
    <name evidence="1" type="ORF">ETD96_01255</name>
</gene>
<dbReference type="Proteomes" id="UP000305238">
    <property type="component" value="Unassembled WGS sequence"/>
</dbReference>
<dbReference type="OrthoDB" id="4485313at2"/>
<evidence type="ECO:0000313" key="1">
    <source>
        <dbReference type="EMBL" id="TMR42336.1"/>
    </source>
</evidence>
<accession>A0A5S4HBI0</accession>
<protein>
    <submittedName>
        <fullName evidence="1">Uncharacterized protein</fullName>
    </submittedName>
</protein>
<dbReference type="RefSeq" id="WP_138632604.1">
    <property type="nucleotide sequence ID" value="NZ_VCKZ01000003.1"/>
</dbReference>
<reference evidence="1 2" key="1">
    <citation type="submission" date="2019-05" db="EMBL/GenBank/DDBJ databases">
        <title>Draft genome sequence of Actinomadura geliboluensis A8036.</title>
        <authorList>
            <person name="Saricaoglu S."/>
            <person name="Isik K."/>
        </authorList>
    </citation>
    <scope>NUCLEOTIDE SEQUENCE [LARGE SCALE GENOMIC DNA]</scope>
    <source>
        <strain evidence="1 2">A8036</strain>
    </source>
</reference>
<sequence length="103" mass="10857">MSTSLMASHDWLVQPWYSQVEVNGADPPTDAMPTAAPMSSSACEGTKLLLFTSGSDLAVHIRAESWTSEPLTGDPCLDIEAATWTLHIPAGRITVADSASADP</sequence>
<name>A0A5S4HBI0_9ACTN</name>
<proteinExistence type="predicted"/>
<evidence type="ECO:0000313" key="2">
    <source>
        <dbReference type="Proteomes" id="UP000305238"/>
    </source>
</evidence>
<organism evidence="1 2">
    <name type="scientific">Actinomadura geliboluensis</name>
    <dbReference type="NCBI Taxonomy" id="882440"/>
    <lineage>
        <taxon>Bacteria</taxon>
        <taxon>Bacillati</taxon>
        <taxon>Actinomycetota</taxon>
        <taxon>Actinomycetes</taxon>
        <taxon>Streptosporangiales</taxon>
        <taxon>Thermomonosporaceae</taxon>
        <taxon>Actinomadura</taxon>
    </lineage>
</organism>
<dbReference type="EMBL" id="VCKZ01000003">
    <property type="protein sequence ID" value="TMR42336.1"/>
    <property type="molecule type" value="Genomic_DNA"/>
</dbReference>
<keyword evidence="2" id="KW-1185">Reference proteome</keyword>